<accession>A0AAN9ZB73</accession>
<comment type="similarity">
    <text evidence="2">Belongs to the RMI1 family.</text>
</comment>
<dbReference type="GO" id="GO:0006260">
    <property type="term" value="P:DNA replication"/>
    <property type="evidence" value="ECO:0007669"/>
    <property type="project" value="UniProtKB-KW"/>
</dbReference>
<dbReference type="InterPro" id="IPR049363">
    <property type="entry name" value="RMI1_N"/>
</dbReference>
<dbReference type="Pfam" id="PF08585">
    <property type="entry name" value="RMI1_N_C"/>
    <property type="match status" value="1"/>
</dbReference>
<dbReference type="Pfam" id="PF16099">
    <property type="entry name" value="RMI1_C"/>
    <property type="match status" value="1"/>
</dbReference>
<dbReference type="InterPro" id="IPR032199">
    <property type="entry name" value="RMI1_C"/>
</dbReference>
<dbReference type="EMBL" id="JAZDUA010000074">
    <property type="protein sequence ID" value="KAK7869487.1"/>
    <property type="molecule type" value="Genomic_DNA"/>
</dbReference>
<dbReference type="GO" id="GO:0000712">
    <property type="term" value="P:resolution of meiotic recombination intermediates"/>
    <property type="evidence" value="ECO:0007669"/>
    <property type="project" value="TreeGrafter"/>
</dbReference>
<evidence type="ECO:0000259" key="8">
    <source>
        <dbReference type="Pfam" id="PF08585"/>
    </source>
</evidence>
<dbReference type="PANTHER" id="PTHR14790">
    <property type="entry name" value="RECQ-MEDIATED GENOME INSTABILITY PROTEIN 1 RMI1"/>
    <property type="match status" value="1"/>
</dbReference>
<feature type="compositionally biased region" description="Polar residues" evidence="7">
    <location>
        <begin position="349"/>
        <end position="360"/>
    </location>
</feature>
<dbReference type="Proteomes" id="UP001378592">
    <property type="component" value="Unassembled WGS sequence"/>
</dbReference>
<dbReference type="SMART" id="SM01161">
    <property type="entry name" value="DUF1767"/>
    <property type="match status" value="1"/>
</dbReference>
<name>A0AAN9ZB73_9ORTH</name>
<feature type="region of interest" description="Disordered" evidence="7">
    <location>
        <begin position="229"/>
        <end position="271"/>
    </location>
</feature>
<feature type="compositionally biased region" description="Polar residues" evidence="7">
    <location>
        <begin position="685"/>
        <end position="695"/>
    </location>
</feature>
<dbReference type="GO" id="GO:0000166">
    <property type="term" value="F:nucleotide binding"/>
    <property type="evidence" value="ECO:0007669"/>
    <property type="project" value="InterPro"/>
</dbReference>
<feature type="region of interest" description="Disordered" evidence="7">
    <location>
        <begin position="420"/>
        <end position="534"/>
    </location>
</feature>
<keyword evidence="4" id="KW-0235">DNA replication</keyword>
<feature type="compositionally biased region" description="Polar residues" evidence="7">
    <location>
        <begin position="735"/>
        <end position="749"/>
    </location>
</feature>
<dbReference type="GO" id="GO:0000724">
    <property type="term" value="P:double-strand break repair via homologous recombination"/>
    <property type="evidence" value="ECO:0007669"/>
    <property type="project" value="TreeGrafter"/>
</dbReference>
<dbReference type="InterPro" id="IPR042470">
    <property type="entry name" value="RMI1_N_C_sf"/>
</dbReference>
<feature type="compositionally biased region" description="Polar residues" evidence="7">
    <location>
        <begin position="435"/>
        <end position="465"/>
    </location>
</feature>
<keyword evidence="5" id="KW-0539">Nucleus</keyword>
<feature type="compositionally biased region" description="Basic and acidic residues" evidence="7">
    <location>
        <begin position="553"/>
        <end position="563"/>
    </location>
</feature>
<comment type="function">
    <text evidence="6">Essential component of the RMI complex, a complex that plays an important role in the processing of homologous recombination intermediates to limit DNA crossover formation in cells. Promotes TOP3A binding to double Holliday junctions (DHJ) and hence stimulates TOP3A-mediated dissolution. Required for BLM phosphorylation during mitosis. Within the BLM complex, required for BLM and TOP3A stability.</text>
</comment>
<dbReference type="FunFam" id="2.40.50.770:FF:000002">
    <property type="entry name" value="recQ-mediated genome instability protein 1"/>
    <property type="match status" value="1"/>
</dbReference>
<dbReference type="InterPro" id="IPR044881">
    <property type="entry name" value="RMI1_N_N_sf"/>
</dbReference>
<feature type="region of interest" description="Disordered" evidence="7">
    <location>
        <begin position="617"/>
        <end position="664"/>
    </location>
</feature>
<feature type="domain" description="RMI1 N-terminal" evidence="10">
    <location>
        <begin position="18"/>
        <end position="65"/>
    </location>
</feature>
<feature type="compositionally biased region" description="Low complexity" evidence="7">
    <location>
        <begin position="703"/>
        <end position="734"/>
    </location>
</feature>
<feature type="region of interest" description="Disordered" evidence="7">
    <location>
        <begin position="553"/>
        <end position="581"/>
    </location>
</feature>
<evidence type="ECO:0000256" key="4">
    <source>
        <dbReference type="ARBA" id="ARBA00022705"/>
    </source>
</evidence>
<evidence type="ECO:0000256" key="6">
    <source>
        <dbReference type="ARBA" id="ARBA00024977"/>
    </source>
</evidence>
<evidence type="ECO:0000256" key="1">
    <source>
        <dbReference type="ARBA" id="ARBA00004123"/>
    </source>
</evidence>
<evidence type="ECO:0000256" key="3">
    <source>
        <dbReference type="ARBA" id="ARBA00018987"/>
    </source>
</evidence>
<dbReference type="PANTHER" id="PTHR14790:SF15">
    <property type="entry name" value="RECQ-MEDIATED GENOME INSTABILITY PROTEIN 1"/>
    <property type="match status" value="1"/>
</dbReference>
<feature type="compositionally biased region" description="Polar residues" evidence="7">
    <location>
        <begin position="229"/>
        <end position="246"/>
    </location>
</feature>
<evidence type="ECO:0000313" key="11">
    <source>
        <dbReference type="EMBL" id="KAK7869487.1"/>
    </source>
</evidence>
<dbReference type="Gene3D" id="2.40.50.770">
    <property type="entry name" value="RecQ-mediated genome instability protein Rmi1, C-terminal domain"/>
    <property type="match status" value="1"/>
</dbReference>
<feature type="compositionally biased region" description="Polar residues" evidence="7">
    <location>
        <begin position="489"/>
        <end position="534"/>
    </location>
</feature>
<evidence type="ECO:0000259" key="9">
    <source>
        <dbReference type="Pfam" id="PF16099"/>
    </source>
</evidence>
<evidence type="ECO:0000313" key="12">
    <source>
        <dbReference type="Proteomes" id="UP001378592"/>
    </source>
</evidence>
<dbReference type="Gene3D" id="2.40.50.510">
    <property type="match status" value="1"/>
</dbReference>
<dbReference type="Pfam" id="PF21000">
    <property type="entry name" value="RMI1_N_N"/>
    <property type="match status" value="1"/>
</dbReference>
<dbReference type="AlphaFoldDB" id="A0AAN9ZB73"/>
<evidence type="ECO:0000256" key="7">
    <source>
        <dbReference type="SAM" id="MobiDB-lite"/>
    </source>
</evidence>
<gene>
    <name evidence="11" type="ORF">R5R35_008199</name>
</gene>
<proteinExistence type="inferred from homology"/>
<dbReference type="GO" id="GO:0016604">
    <property type="term" value="C:nuclear body"/>
    <property type="evidence" value="ECO:0007669"/>
    <property type="project" value="TreeGrafter"/>
</dbReference>
<feature type="compositionally biased region" description="Polar residues" evidence="7">
    <location>
        <begin position="655"/>
        <end position="664"/>
    </location>
</feature>
<comment type="subcellular location">
    <subcellularLocation>
        <location evidence="1">Nucleus</location>
    </subcellularLocation>
</comment>
<keyword evidence="12" id="KW-1185">Reference proteome</keyword>
<reference evidence="11 12" key="1">
    <citation type="submission" date="2024-03" db="EMBL/GenBank/DDBJ databases">
        <title>The genome assembly and annotation of the cricket Gryllus longicercus Weissman &amp; Gray.</title>
        <authorList>
            <person name="Szrajer S."/>
            <person name="Gray D."/>
            <person name="Ylla G."/>
        </authorList>
    </citation>
    <scope>NUCLEOTIDE SEQUENCE [LARGE SCALE GENOMIC DNA]</scope>
    <source>
        <strain evidence="11">DAG 2021-001</strain>
        <tissue evidence="11">Whole body minus gut</tissue>
    </source>
</reference>
<dbReference type="InterPro" id="IPR013894">
    <property type="entry name" value="RMI1_OB"/>
</dbReference>
<dbReference type="Gene3D" id="1.10.8.1020">
    <property type="entry name" value="RecQ-mediated genome instability protein 1, N-terminal domain"/>
    <property type="match status" value="1"/>
</dbReference>
<feature type="domain" description="RecQ mediated genome instability protein 1 OB-fold" evidence="8">
    <location>
        <begin position="70"/>
        <end position="200"/>
    </location>
</feature>
<evidence type="ECO:0000256" key="2">
    <source>
        <dbReference type="ARBA" id="ARBA00006395"/>
    </source>
</evidence>
<organism evidence="11 12">
    <name type="scientific">Gryllus longicercus</name>
    <dbReference type="NCBI Taxonomy" id="2509291"/>
    <lineage>
        <taxon>Eukaryota</taxon>
        <taxon>Metazoa</taxon>
        <taxon>Ecdysozoa</taxon>
        <taxon>Arthropoda</taxon>
        <taxon>Hexapoda</taxon>
        <taxon>Insecta</taxon>
        <taxon>Pterygota</taxon>
        <taxon>Neoptera</taxon>
        <taxon>Polyneoptera</taxon>
        <taxon>Orthoptera</taxon>
        <taxon>Ensifera</taxon>
        <taxon>Gryllidea</taxon>
        <taxon>Grylloidea</taxon>
        <taxon>Gryllidae</taxon>
        <taxon>Gryllinae</taxon>
        <taxon>Gryllus</taxon>
    </lineage>
</organism>
<comment type="caution">
    <text evidence="11">The sequence shown here is derived from an EMBL/GenBank/DDBJ whole genome shotgun (WGS) entry which is preliminary data.</text>
</comment>
<feature type="region of interest" description="Disordered" evidence="7">
    <location>
        <begin position="682"/>
        <end position="750"/>
    </location>
</feature>
<feature type="domain" description="RecQ-mediated genome instability protein 1 C-terminal OB-fold" evidence="9">
    <location>
        <begin position="752"/>
        <end position="886"/>
    </location>
</feature>
<evidence type="ECO:0000256" key="5">
    <source>
        <dbReference type="ARBA" id="ARBA00023242"/>
    </source>
</evidence>
<evidence type="ECO:0000259" key="10">
    <source>
        <dbReference type="Pfam" id="PF21000"/>
    </source>
</evidence>
<feature type="compositionally biased region" description="Low complexity" evidence="7">
    <location>
        <begin position="420"/>
        <end position="434"/>
    </location>
</feature>
<feature type="region of interest" description="Disordered" evidence="7">
    <location>
        <begin position="342"/>
        <end position="366"/>
    </location>
</feature>
<dbReference type="GO" id="GO:0031422">
    <property type="term" value="C:RecQ family helicase-topoisomerase III complex"/>
    <property type="evidence" value="ECO:0007669"/>
    <property type="project" value="TreeGrafter"/>
</dbReference>
<protein>
    <recommendedName>
        <fullName evidence="3">RecQ-mediated genome instability protein 1</fullName>
    </recommendedName>
</protein>
<sequence>MAQPLPINREVERMCSYLASLSYTVTRDWLTGCVEYFRDENSHYSVSDLQEFVRKQWELSDLRDSSGGSLPPNLQNQMKITLRGKYAVQIESVLNISEPAYSQMQKIRKVDIGNVEVTEKKQESWEPRAGRMLKLKMCDGQRQAEAIEYRPLRMLNEHILPGTKILIIGPVDCRRGVFFLKPENVKLIGGEVDSLLIVNHMENILARALGLPENQDPFSNVSEASATQLSATAVSDSQRSTYTPSVAATPGAPHGPSGRQLNSDVSERRMTQQRIQDMFRNRPTRETSEDALNTSLDGTGWTVDDLLAEGDDAFLALAEERTVVAVSSSSASTTTRLANDVPTKYCPGQSRQNASSTAGGNSVFKVPQVPANKSKQSGNQKAVSNSSNLFLADDAYIDAFDVEWEDEEMNEFVNISSEFASNSSSSKTPSVVKNASKNEPSTSKIANTSSFKWPQMPPNNMQCKQLNAGRSCRDPEQSSGPRNCGSAMRPSTINQEMKEASGNQVSPTNMQSSRISTGSSSKNSNAKVQFSSEYSNPVQGKESLKKMIFNKSTPKDFADKEQMPKTFDQQPSKDKNFSSPPDVFGDDEDWADAYLSSHNSSFVNKFDDLDKLSSPKSLSNHMDFPPRGATSALKRPSLLVDDTKSTKKGTCEGPSKSNVSDQSSNFVGDRKAFLESRSHLRPAISSPSSCLNSETEIPPKAPAALSTSSCSSLNSKPSTSSSSSSPSTVILPASTNLDSVTSPKSSSLMSPEPYEHLVHILKSPSKTSGTHRIKATIMTLLSQLKVEAGHGWSLSVKLRDGTATLDARFSPLVLDEIIGMSAQEFKKMKRDIPNNPLLKEKLVKKLEKTRDILMNLNCFFDIKFEAGQMAQIIQISEITAQEVNKSKLRLKES</sequence>